<dbReference type="Pfam" id="PF12762">
    <property type="entry name" value="DDE_Tnp_IS1595"/>
    <property type="match status" value="1"/>
</dbReference>
<evidence type="ECO:0000313" key="2">
    <source>
        <dbReference type="EMBL" id="KII73864.1"/>
    </source>
</evidence>
<dbReference type="PANTHER" id="PTHR47163">
    <property type="entry name" value="DDE_TNP_IS1595 DOMAIN-CONTAINING PROTEIN"/>
    <property type="match status" value="1"/>
</dbReference>
<dbReference type="InterPro" id="IPR053164">
    <property type="entry name" value="IS1016-like_transposase"/>
</dbReference>
<gene>
    <name evidence="2" type="ORF">RF11_12100</name>
</gene>
<dbReference type="PANTHER" id="PTHR47163:SF2">
    <property type="entry name" value="SI:DKEY-17M8.2"/>
    <property type="match status" value="1"/>
</dbReference>
<dbReference type="AlphaFoldDB" id="A0A0C2J7S7"/>
<evidence type="ECO:0000313" key="3">
    <source>
        <dbReference type="Proteomes" id="UP000031668"/>
    </source>
</evidence>
<dbReference type="EMBL" id="JWZT01000636">
    <property type="protein sequence ID" value="KII73864.1"/>
    <property type="molecule type" value="Genomic_DNA"/>
</dbReference>
<accession>A0A0C2J7S7</accession>
<sequence>MSHENNQTSRNQIVKRRRISLFQTRVPSKSIHQQSFFVSSKMTLHKIVVYAFLVKNTKVYSSKENVKKGQLLQHQWMLGGIERTKDSEILFFVEMIEDRTESTIIPIIQRRIRNYKKIISDGLNAYSTLEVHDYIHEVVIHDDNFEGQFLSYVLIQNTENMWLVLEKFFTKKRHT</sequence>
<protein>
    <recommendedName>
        <fullName evidence="1">ISXO2-like transposase domain-containing protein</fullName>
    </recommendedName>
</protein>
<evidence type="ECO:0000259" key="1">
    <source>
        <dbReference type="Pfam" id="PF12762"/>
    </source>
</evidence>
<feature type="domain" description="ISXO2-like transposase" evidence="1">
    <location>
        <begin position="71"/>
        <end position="144"/>
    </location>
</feature>
<organism evidence="2 3">
    <name type="scientific">Thelohanellus kitauei</name>
    <name type="common">Myxosporean</name>
    <dbReference type="NCBI Taxonomy" id="669202"/>
    <lineage>
        <taxon>Eukaryota</taxon>
        <taxon>Metazoa</taxon>
        <taxon>Cnidaria</taxon>
        <taxon>Myxozoa</taxon>
        <taxon>Myxosporea</taxon>
        <taxon>Bivalvulida</taxon>
        <taxon>Platysporina</taxon>
        <taxon>Myxobolidae</taxon>
        <taxon>Thelohanellus</taxon>
    </lineage>
</organism>
<dbReference type="Proteomes" id="UP000031668">
    <property type="component" value="Unassembled WGS sequence"/>
</dbReference>
<proteinExistence type="predicted"/>
<comment type="caution">
    <text evidence="2">The sequence shown here is derived from an EMBL/GenBank/DDBJ whole genome shotgun (WGS) entry which is preliminary data.</text>
</comment>
<reference evidence="2 3" key="1">
    <citation type="journal article" date="2014" name="Genome Biol. Evol.">
        <title>The genome of the myxosporean Thelohanellus kitauei shows adaptations to nutrient acquisition within its fish host.</title>
        <authorList>
            <person name="Yang Y."/>
            <person name="Xiong J."/>
            <person name="Zhou Z."/>
            <person name="Huo F."/>
            <person name="Miao W."/>
            <person name="Ran C."/>
            <person name="Liu Y."/>
            <person name="Zhang J."/>
            <person name="Feng J."/>
            <person name="Wang M."/>
            <person name="Wang M."/>
            <person name="Wang L."/>
            <person name="Yao B."/>
        </authorList>
    </citation>
    <scope>NUCLEOTIDE SEQUENCE [LARGE SCALE GENOMIC DNA]</scope>
    <source>
        <strain evidence="2">Wuqing</strain>
    </source>
</reference>
<keyword evidence="3" id="KW-1185">Reference proteome</keyword>
<dbReference type="InterPro" id="IPR024445">
    <property type="entry name" value="Tnp_ISXO2-like"/>
</dbReference>
<name>A0A0C2J7S7_THEKT</name>
<dbReference type="OrthoDB" id="5945490at2759"/>